<reference evidence="9" key="1">
    <citation type="submission" date="2022-07" db="EMBL/GenBank/DDBJ databases">
        <title>Draft genome sequence of Zalerion maritima ATCC 34329, a (micro)plastics degrading marine fungus.</title>
        <authorList>
            <person name="Paco A."/>
            <person name="Goncalves M.F.M."/>
            <person name="Rocha-Santos T.A.P."/>
            <person name="Alves A."/>
        </authorList>
    </citation>
    <scope>NUCLEOTIDE SEQUENCE</scope>
    <source>
        <strain evidence="9">ATCC 34329</strain>
    </source>
</reference>
<dbReference type="InterPro" id="IPR050301">
    <property type="entry name" value="NTE"/>
</dbReference>
<gene>
    <name evidence="9" type="ORF">MKZ38_007807</name>
</gene>
<dbReference type="GO" id="GO:0016020">
    <property type="term" value="C:membrane"/>
    <property type="evidence" value="ECO:0007669"/>
    <property type="project" value="UniProtKB-SubCell"/>
</dbReference>
<dbReference type="AlphaFoldDB" id="A0AAD5RIL2"/>
<keyword evidence="10" id="KW-1185">Reference proteome</keyword>
<evidence type="ECO:0000256" key="3">
    <source>
        <dbReference type="ARBA" id="ARBA00022963"/>
    </source>
</evidence>
<sequence>MDPLVQDWVARSCAQARNGDVITKATRVLLAANKLQYNSVSKPSETRKQAPSSPRQLRKYLIEVQAAATDYRTWLCAGQTLNELNGSDAWIRQLRDPTLERLTKLLDAAREKNDLNRLFVAANRHLNRCPSVMGSLKTYEQAPGDTPNVIKQYVYSACHLLSELSTHPDVTSNTIPNIHERVENLIENRKSFGRTALLLSGGATLGMAHMGVIKAMIEYGVLPRVISGASAGSIICAVLCTTTEVNIPALIHMFHDGDLSVFDPPNDKSGWSRWVYRLIRLTCAKTMADAENIERVMNDFFDTITFLEAYRKTKRICNITVSSPTISGSYKVLNYITAPHVTIASAVTASCAVPAVFAPASLKMKDPVTQEVSPWTSLEDVYIDGSVDCDLPMEALAEMFHVNHCIVSQVNPHVTGLLDENTEGPPRKSREMVQAGIEALNDQVEALLSLEVMSEGAALIIHKTLGILRQRYTGDLTVLPLMDLPEDFLVLIDNPTREFMLKARDRGQRAVLPWVQRMKDYMAIERAFDDCNNLLSERLAFHPACESVRRGFMDIEDPPFRRSPKAQRPHLNRGNYSQDHVSGVARRKRTAVRQPFPLTPMTESSQDNPAVGKSGPNPHHEEGGLWMSYRRGNSQHEGTLGSGIEDEGVDVRSVELYIDAELDYQQLFNSLERLQASFRGEPAQTSRLASPSISPRTVVKDPKRCGMYMTNQPNYVMDATEQITRPVIGDGPSSPQLDVNSVIDPGPAVDTAGIDTKLEQPSQEDTTVESETDLEGVKRRSSWMGWA</sequence>
<dbReference type="EMBL" id="JAKWBI020000513">
    <property type="protein sequence ID" value="KAJ2894246.1"/>
    <property type="molecule type" value="Genomic_DNA"/>
</dbReference>
<evidence type="ECO:0000313" key="9">
    <source>
        <dbReference type="EMBL" id="KAJ2894246.1"/>
    </source>
</evidence>
<name>A0AAD5RIL2_9PEZI</name>
<evidence type="ECO:0000259" key="8">
    <source>
        <dbReference type="PROSITE" id="PS51635"/>
    </source>
</evidence>
<accession>A0AAD5RIL2</accession>
<comment type="function">
    <text evidence="6">Lipid hydrolase.</text>
</comment>
<feature type="compositionally biased region" description="Basic residues" evidence="7">
    <location>
        <begin position="562"/>
        <end position="571"/>
    </location>
</feature>
<evidence type="ECO:0000256" key="6">
    <source>
        <dbReference type="RuleBase" id="RU362055"/>
    </source>
</evidence>
<feature type="active site" description="Nucleophile" evidence="5">
    <location>
        <position position="230"/>
    </location>
</feature>
<dbReference type="Gene3D" id="3.40.1090.10">
    <property type="entry name" value="Cytosolic phospholipase A2 catalytic domain"/>
    <property type="match status" value="2"/>
</dbReference>
<evidence type="ECO:0000256" key="1">
    <source>
        <dbReference type="ARBA" id="ARBA00002682"/>
    </source>
</evidence>
<dbReference type="InterPro" id="IPR002641">
    <property type="entry name" value="PNPLA_dom"/>
</dbReference>
<dbReference type="Proteomes" id="UP001201980">
    <property type="component" value="Unassembled WGS sequence"/>
</dbReference>
<evidence type="ECO:0000256" key="5">
    <source>
        <dbReference type="PROSITE-ProRule" id="PRU01161"/>
    </source>
</evidence>
<evidence type="ECO:0000256" key="2">
    <source>
        <dbReference type="ARBA" id="ARBA00022801"/>
    </source>
</evidence>
<organism evidence="9 10">
    <name type="scientific">Zalerion maritima</name>
    <dbReference type="NCBI Taxonomy" id="339359"/>
    <lineage>
        <taxon>Eukaryota</taxon>
        <taxon>Fungi</taxon>
        <taxon>Dikarya</taxon>
        <taxon>Ascomycota</taxon>
        <taxon>Pezizomycotina</taxon>
        <taxon>Sordariomycetes</taxon>
        <taxon>Lulworthiomycetidae</taxon>
        <taxon>Lulworthiales</taxon>
        <taxon>Lulworthiaceae</taxon>
        <taxon>Zalerion</taxon>
    </lineage>
</organism>
<dbReference type="InterPro" id="IPR021771">
    <property type="entry name" value="Triacylglycerol_lipase_N"/>
</dbReference>
<dbReference type="InterPro" id="IPR016035">
    <property type="entry name" value="Acyl_Trfase/lysoPLipase"/>
</dbReference>
<dbReference type="SUPFAM" id="SSF52151">
    <property type="entry name" value="FabD/lysophospholipase-like"/>
    <property type="match status" value="1"/>
</dbReference>
<dbReference type="PANTHER" id="PTHR14226">
    <property type="entry name" value="NEUROPATHY TARGET ESTERASE/SWISS CHEESE D.MELANOGASTER"/>
    <property type="match status" value="1"/>
</dbReference>
<comment type="similarity">
    <text evidence="6">Belongs to the PLPL family.</text>
</comment>
<feature type="domain" description="PNPLA" evidence="8">
    <location>
        <begin position="197"/>
        <end position="397"/>
    </location>
</feature>
<dbReference type="PROSITE" id="PS51635">
    <property type="entry name" value="PNPLA"/>
    <property type="match status" value="1"/>
</dbReference>
<feature type="short sequence motif" description="GXSXG" evidence="5">
    <location>
        <begin position="228"/>
        <end position="232"/>
    </location>
</feature>
<evidence type="ECO:0000313" key="10">
    <source>
        <dbReference type="Proteomes" id="UP001201980"/>
    </source>
</evidence>
<dbReference type="GO" id="GO:0006641">
    <property type="term" value="P:triglyceride metabolic process"/>
    <property type="evidence" value="ECO:0007669"/>
    <property type="project" value="UniProtKB-ARBA"/>
</dbReference>
<dbReference type="GO" id="GO:0004806">
    <property type="term" value="F:triacylglycerol lipase activity"/>
    <property type="evidence" value="ECO:0007669"/>
    <property type="project" value="InterPro"/>
</dbReference>
<comment type="subcellular location">
    <subcellularLocation>
        <location evidence="6">Membrane</location>
        <topology evidence="6">Single-pass membrane protein</topology>
    </subcellularLocation>
</comment>
<feature type="region of interest" description="Disordered" evidence="7">
    <location>
        <begin position="556"/>
        <end position="626"/>
    </location>
</feature>
<keyword evidence="4 5" id="KW-0443">Lipid metabolism</keyword>
<evidence type="ECO:0000256" key="4">
    <source>
        <dbReference type="ARBA" id="ARBA00023098"/>
    </source>
</evidence>
<comment type="function">
    <text evidence="1">Probable lipid hydrolase.</text>
</comment>
<dbReference type="GO" id="GO:0016042">
    <property type="term" value="P:lipid catabolic process"/>
    <property type="evidence" value="ECO:0007669"/>
    <property type="project" value="UniProtKB-UniRule"/>
</dbReference>
<feature type="region of interest" description="Disordered" evidence="7">
    <location>
        <begin position="745"/>
        <end position="787"/>
    </location>
</feature>
<dbReference type="Pfam" id="PF11815">
    <property type="entry name" value="DUF3336"/>
    <property type="match status" value="1"/>
</dbReference>
<dbReference type="EC" id="3.1.1.-" evidence="6"/>
<dbReference type="Pfam" id="PF01734">
    <property type="entry name" value="Patatin"/>
    <property type="match status" value="1"/>
</dbReference>
<feature type="active site" description="Proton acceptor" evidence="5">
    <location>
        <position position="384"/>
    </location>
</feature>
<evidence type="ECO:0000256" key="7">
    <source>
        <dbReference type="SAM" id="MobiDB-lite"/>
    </source>
</evidence>
<proteinExistence type="inferred from homology"/>
<keyword evidence="2 5" id="KW-0378">Hydrolase</keyword>
<comment type="caution">
    <text evidence="5">Lacks conserved residue(s) required for the propagation of feature annotation.</text>
</comment>
<dbReference type="PANTHER" id="PTHR14226:SF10">
    <property type="entry name" value="TRIACYLGLYCEROL LIPASE 4-RELATED"/>
    <property type="match status" value="1"/>
</dbReference>
<protein>
    <recommendedName>
        <fullName evidence="6">Patatin-like phospholipase domain-containing protein</fullName>
        <ecNumber evidence="6">3.1.1.-</ecNumber>
    </recommendedName>
</protein>
<comment type="caution">
    <text evidence="9">The sequence shown here is derived from an EMBL/GenBank/DDBJ whole genome shotgun (WGS) entry which is preliminary data.</text>
</comment>
<keyword evidence="3 5" id="KW-0442">Lipid degradation</keyword>